<dbReference type="GO" id="GO:0000049">
    <property type="term" value="F:tRNA binding"/>
    <property type="evidence" value="ECO:0007669"/>
    <property type="project" value="UniProtKB-UniRule"/>
</dbReference>
<dbReference type="Proteomes" id="UP001209878">
    <property type="component" value="Unassembled WGS sequence"/>
</dbReference>
<keyword evidence="6 10" id="KW-0694">RNA-binding</keyword>
<dbReference type="GO" id="GO:0031267">
    <property type="term" value="F:small GTPase binding"/>
    <property type="evidence" value="ECO:0007669"/>
    <property type="project" value="InterPro"/>
</dbReference>
<keyword evidence="5 10" id="KW-0820">tRNA-binding</keyword>
<evidence type="ECO:0000256" key="3">
    <source>
        <dbReference type="ARBA" id="ARBA00022448"/>
    </source>
</evidence>
<proteinExistence type="inferred from homology"/>
<dbReference type="Gene3D" id="1.25.10.10">
    <property type="entry name" value="Leucine-rich Repeat Variant"/>
    <property type="match status" value="1"/>
</dbReference>
<dbReference type="Pfam" id="PF08389">
    <property type="entry name" value="Xpo1"/>
    <property type="match status" value="1"/>
</dbReference>
<organism evidence="12 13">
    <name type="scientific">Ridgeia piscesae</name>
    <name type="common">Tubeworm</name>
    <dbReference type="NCBI Taxonomy" id="27915"/>
    <lineage>
        <taxon>Eukaryota</taxon>
        <taxon>Metazoa</taxon>
        <taxon>Spiralia</taxon>
        <taxon>Lophotrochozoa</taxon>
        <taxon>Annelida</taxon>
        <taxon>Polychaeta</taxon>
        <taxon>Sedentaria</taxon>
        <taxon>Canalipalpata</taxon>
        <taxon>Sabellida</taxon>
        <taxon>Siboglinidae</taxon>
        <taxon>Ridgeia</taxon>
    </lineage>
</organism>
<keyword evidence="7 10" id="KW-0539">Nucleus</keyword>
<evidence type="ECO:0000313" key="12">
    <source>
        <dbReference type="EMBL" id="KAK2192614.1"/>
    </source>
</evidence>
<dbReference type="EMBL" id="JAODUO010000027">
    <property type="protein sequence ID" value="KAK2192614.1"/>
    <property type="molecule type" value="Genomic_DNA"/>
</dbReference>
<dbReference type="InterPro" id="IPR040017">
    <property type="entry name" value="XPOT"/>
</dbReference>
<dbReference type="GO" id="GO:0005737">
    <property type="term" value="C:cytoplasm"/>
    <property type="evidence" value="ECO:0007669"/>
    <property type="project" value="UniProtKB-SubCell"/>
</dbReference>
<evidence type="ECO:0000256" key="7">
    <source>
        <dbReference type="ARBA" id="ARBA00023242"/>
    </source>
</evidence>
<evidence type="ECO:0000256" key="10">
    <source>
        <dbReference type="RuleBase" id="RU366037"/>
    </source>
</evidence>
<comment type="similarity">
    <text evidence="10">Belongs to the exportin family.</text>
</comment>
<comment type="subcellular location">
    <subcellularLocation>
        <location evidence="1 10">Cytoplasm</location>
    </subcellularLocation>
    <subcellularLocation>
        <location evidence="10">Nucleus</location>
    </subcellularLocation>
    <text evidence="10">Shuttles between the nucleus and the cytoplasm.</text>
</comment>
<evidence type="ECO:0000259" key="11">
    <source>
        <dbReference type="SMART" id="SM00913"/>
    </source>
</evidence>
<dbReference type="SUPFAM" id="SSF48371">
    <property type="entry name" value="ARM repeat"/>
    <property type="match status" value="1"/>
</dbReference>
<evidence type="ECO:0000256" key="2">
    <source>
        <dbReference type="ARBA" id="ARBA00018928"/>
    </source>
</evidence>
<dbReference type="PANTHER" id="PTHR15952">
    <property type="entry name" value="EXPORTIN-T/LOS1"/>
    <property type="match status" value="1"/>
</dbReference>
<feature type="domain" description="Importin N-terminal" evidence="11">
    <location>
        <begin position="22"/>
        <end position="91"/>
    </location>
</feature>
<evidence type="ECO:0000256" key="9">
    <source>
        <dbReference type="ARBA" id="ARBA00032199"/>
    </source>
</evidence>
<dbReference type="AlphaFoldDB" id="A0AAD9PD36"/>
<dbReference type="GO" id="GO:0016363">
    <property type="term" value="C:nuclear matrix"/>
    <property type="evidence" value="ECO:0007669"/>
    <property type="project" value="TreeGrafter"/>
</dbReference>
<protein>
    <recommendedName>
        <fullName evidence="2 10">Exportin-T</fullName>
    </recommendedName>
    <alternativeName>
        <fullName evidence="8 10">Exportin(tRNA)</fullName>
    </alternativeName>
    <alternativeName>
        <fullName evidence="9 10">tRNA exportin</fullName>
    </alternativeName>
</protein>
<keyword evidence="4 10" id="KW-0963">Cytoplasm</keyword>
<dbReference type="GO" id="GO:0005643">
    <property type="term" value="C:nuclear pore"/>
    <property type="evidence" value="ECO:0007669"/>
    <property type="project" value="TreeGrafter"/>
</dbReference>
<evidence type="ECO:0000256" key="5">
    <source>
        <dbReference type="ARBA" id="ARBA00022555"/>
    </source>
</evidence>
<dbReference type="InterPro" id="IPR011989">
    <property type="entry name" value="ARM-like"/>
</dbReference>
<sequence length="815" mass="92600">MMDDRALLGLGPQADGIAQHTALQYFEQLKNTCDGWQMCCTALASGTYADNDHVKFFCLQVIEDYLKTRYAADSSPARENIKAFLLASLQSQASSVVKDKVFISNKVAQLFALAFRADYTRRWPSFFVDLLQSLSLGERVVDMYLHILMAIDSDVVDRDIVHTLQETELNTMLKDAMRVQDVGRLVDSWYQIITTYQSSHPDLTCLCLEVIGAYVSWIDINLIANDRFVTVLLHFMTQPLLRESSCDCISEIISKGMEPLAKVKLIESFTSMLSNARVFNNAEEEDDYDFLMKLAKLVNIIGLQLVLCWQKQVKQGDADGAKVSLAALEDKVALLIKFLGNNEDDVSGMVAEFSHSYIGVLKQLAPINCQQKETIKELLYVVIKKMKYDESYNFERARDDEAVFQEYRKELKVIFNNIGALDPELVLLVVHEVVSRTMQQWQAAEFYDVEVAITLLYNLGEAIPASHGQHFSGDPSKVSALQQMLRIMLNSEVSRYRHWPVTLQFFETIVRYDRFFNLEPQYIPNVLIAFLDERGLRSHNPHLCSRAAYLFSKFVKAINKQHLQDYLDNILTRMQDLLVVNSPNNGIGIFLQTDDQLFIYETASILIVQSQFPAEKKQALMKQMLVPIVTKFNDFLQRMSTETDEAKQLEYATCLGNVMAFASRASKGFSSQQTMKQCGCVEAYTETLRVFLHALNTPTQRQLVHTGVRQFLHRMVVCLGTEGLALHPHRHRQSAEERRCTRTSRLRPSHQPGHQQVQEAHCAVPTGSLHANRDCHLPSAIDTGGRARSSGRGREAHASAGILQFHCHPCQQQRH</sequence>
<gene>
    <name evidence="12" type="ORF">NP493_26g07059</name>
</gene>
<keyword evidence="13" id="KW-1185">Reference proteome</keyword>
<dbReference type="SMART" id="SM00913">
    <property type="entry name" value="IBN_N"/>
    <property type="match status" value="1"/>
</dbReference>
<dbReference type="InterPro" id="IPR016024">
    <property type="entry name" value="ARM-type_fold"/>
</dbReference>
<evidence type="ECO:0000256" key="4">
    <source>
        <dbReference type="ARBA" id="ARBA00022490"/>
    </source>
</evidence>
<name>A0AAD9PD36_RIDPI</name>
<dbReference type="InterPro" id="IPR045546">
    <property type="entry name" value="Exportin-T_C"/>
</dbReference>
<evidence type="ECO:0000313" key="13">
    <source>
        <dbReference type="Proteomes" id="UP001209878"/>
    </source>
</evidence>
<evidence type="ECO:0000256" key="1">
    <source>
        <dbReference type="ARBA" id="ARBA00004496"/>
    </source>
</evidence>
<accession>A0AAD9PD36</accession>
<dbReference type="PANTHER" id="PTHR15952:SF11">
    <property type="entry name" value="EXPORTIN-T"/>
    <property type="match status" value="1"/>
</dbReference>
<comment type="caution">
    <text evidence="12">The sequence shown here is derived from an EMBL/GenBank/DDBJ whole genome shotgun (WGS) entry which is preliminary data.</text>
</comment>
<evidence type="ECO:0000256" key="6">
    <source>
        <dbReference type="ARBA" id="ARBA00022884"/>
    </source>
</evidence>
<dbReference type="InterPro" id="IPR001494">
    <property type="entry name" value="Importin-beta_N"/>
</dbReference>
<reference evidence="12" key="1">
    <citation type="journal article" date="2023" name="Mol. Biol. Evol.">
        <title>Third-Generation Sequencing Reveals the Adaptive Role of the Epigenome in Three Deep-Sea Polychaetes.</title>
        <authorList>
            <person name="Perez M."/>
            <person name="Aroh O."/>
            <person name="Sun Y."/>
            <person name="Lan Y."/>
            <person name="Juniper S.K."/>
            <person name="Young C.R."/>
            <person name="Angers B."/>
            <person name="Qian P.Y."/>
        </authorList>
    </citation>
    <scope>NUCLEOTIDE SEQUENCE</scope>
    <source>
        <strain evidence="12">R07B-5</strain>
    </source>
</reference>
<evidence type="ECO:0000256" key="8">
    <source>
        <dbReference type="ARBA" id="ARBA00029784"/>
    </source>
</evidence>
<dbReference type="Pfam" id="PF19282">
    <property type="entry name" value="Exportin-T"/>
    <property type="match status" value="1"/>
</dbReference>
<dbReference type="GO" id="GO:0006886">
    <property type="term" value="P:intracellular protein transport"/>
    <property type="evidence" value="ECO:0007669"/>
    <property type="project" value="InterPro"/>
</dbReference>
<keyword evidence="3 10" id="KW-0813">Transport</keyword>
<dbReference type="GO" id="GO:0071528">
    <property type="term" value="P:tRNA re-export from nucleus"/>
    <property type="evidence" value="ECO:0007669"/>
    <property type="project" value="UniProtKB-UniRule"/>
</dbReference>
<comment type="function">
    <text evidence="10">tRNA nucleus export receptor which facilitates tRNA translocation across the nuclear pore complex.</text>
</comment>
<dbReference type="InterPro" id="IPR013598">
    <property type="entry name" value="Exportin-1/Importin-b-like"/>
</dbReference>